<dbReference type="PIRSF" id="PIRSF006278">
    <property type="entry name" value="ACCD_DCysDesulf"/>
    <property type="match status" value="1"/>
</dbReference>
<evidence type="ECO:0000256" key="1">
    <source>
        <dbReference type="ARBA" id="ARBA00001933"/>
    </source>
</evidence>
<dbReference type="PANTHER" id="PTHR43780">
    <property type="entry name" value="1-AMINOCYCLOPROPANE-1-CARBOXYLATE DEAMINASE-RELATED"/>
    <property type="match status" value="1"/>
</dbReference>
<dbReference type="InterPro" id="IPR001926">
    <property type="entry name" value="TrpB-like_PALP"/>
</dbReference>
<evidence type="ECO:0000313" key="8">
    <source>
        <dbReference type="Proteomes" id="UP000596063"/>
    </source>
</evidence>
<dbReference type="KEGG" id="snan:I6N98_09465"/>
<dbReference type="Gene3D" id="3.40.50.1100">
    <property type="match status" value="2"/>
</dbReference>
<dbReference type="AlphaFoldDB" id="A0A7T4QXN8"/>
<organism evidence="7 8">
    <name type="scientific">Spongiibacter nanhainus</name>
    <dbReference type="NCBI Taxonomy" id="2794344"/>
    <lineage>
        <taxon>Bacteria</taxon>
        <taxon>Pseudomonadati</taxon>
        <taxon>Pseudomonadota</taxon>
        <taxon>Gammaproteobacteria</taxon>
        <taxon>Cellvibrionales</taxon>
        <taxon>Spongiibacteraceae</taxon>
        <taxon>Spongiibacter</taxon>
    </lineage>
</organism>
<name>A0A7T4QXN8_9GAMM</name>
<dbReference type="InterPro" id="IPR027278">
    <property type="entry name" value="ACCD_DCysDesulf"/>
</dbReference>
<keyword evidence="3 5" id="KW-0663">Pyridoxal phosphate</keyword>
<protein>
    <submittedName>
        <fullName evidence="7">D-cysteine desulfhydrase family protein</fullName>
    </submittedName>
</protein>
<dbReference type="RefSeq" id="WP_198568154.1">
    <property type="nucleotide sequence ID" value="NZ_CP066167.1"/>
</dbReference>
<evidence type="ECO:0000256" key="2">
    <source>
        <dbReference type="ARBA" id="ARBA00008639"/>
    </source>
</evidence>
<dbReference type="SUPFAM" id="SSF53686">
    <property type="entry name" value="Tryptophan synthase beta subunit-like PLP-dependent enzymes"/>
    <property type="match status" value="1"/>
</dbReference>
<dbReference type="EMBL" id="CP066167">
    <property type="protein sequence ID" value="QQD16634.1"/>
    <property type="molecule type" value="Genomic_DNA"/>
</dbReference>
<gene>
    <name evidence="7" type="ORF">I6N98_09465</name>
</gene>
<evidence type="ECO:0000313" key="7">
    <source>
        <dbReference type="EMBL" id="QQD16634.1"/>
    </source>
</evidence>
<reference evidence="7 8" key="1">
    <citation type="submission" date="2020-12" db="EMBL/GenBank/DDBJ databases">
        <authorList>
            <person name="Shan Y."/>
        </authorList>
    </citation>
    <scope>NUCLEOTIDE SEQUENCE [LARGE SCALE GENOMIC DNA]</scope>
    <source>
        <strain evidence="8">csc3.9</strain>
    </source>
</reference>
<dbReference type="InterPro" id="IPR036052">
    <property type="entry name" value="TrpB-like_PALP_sf"/>
</dbReference>
<accession>A0A7T4QXN8</accession>
<sequence>MIDPRNCRPPRLMLAQLPTPLVPLDRLSASLGGPRIWIKRDDLTGCALSGNKIRKLEYSLAQALEEGCDTVITCGGLQSNHCRATALLCAQLGLSCHLLLRGKPSGEADGNLLLDQLAGASISYFEPREFQQNLPQLLADCQDDYQRRGHRAFVIPTGASDAIGVWGYFSAAGELADDCQRVGIQPQHIVCATGSGGTQAGLTAGAASFLPSTQVWGVNVCDDEAWFLNKVGRDLHDWRERYQLDVDVPSLSVRVIDGYVGPGYAIAEAPIFDCIAELARREGLVLDPVYTGKAFFGMLEELKAGRFGDSGDIVFVHTGGIFGVFPQRSGFAK</sequence>
<feature type="modified residue" description="N6-(pyridoxal phosphate)lysine" evidence="5">
    <location>
        <position position="52"/>
    </location>
</feature>
<feature type="active site" description="Nucleophile" evidence="4">
    <location>
        <position position="79"/>
    </location>
</feature>
<keyword evidence="8" id="KW-1185">Reference proteome</keyword>
<feature type="domain" description="Tryptophan synthase beta chain-like PALP" evidence="6">
    <location>
        <begin position="14"/>
        <end position="319"/>
    </location>
</feature>
<comment type="similarity">
    <text evidence="2">Belongs to the ACC deaminase/D-cysteine desulfhydrase family.</text>
</comment>
<comment type="cofactor">
    <cofactor evidence="1">
        <name>pyridoxal 5'-phosphate</name>
        <dbReference type="ChEBI" id="CHEBI:597326"/>
    </cofactor>
</comment>
<dbReference type="InterPro" id="IPR005966">
    <property type="entry name" value="D-Cys_desShydrase"/>
</dbReference>
<dbReference type="Proteomes" id="UP000596063">
    <property type="component" value="Chromosome"/>
</dbReference>
<dbReference type="NCBIfam" id="TIGR01275">
    <property type="entry name" value="ACC_deam_rel"/>
    <property type="match status" value="1"/>
</dbReference>
<evidence type="ECO:0000256" key="5">
    <source>
        <dbReference type="PIRSR" id="PIRSR006278-2"/>
    </source>
</evidence>
<dbReference type="Pfam" id="PF00291">
    <property type="entry name" value="PALP"/>
    <property type="match status" value="1"/>
</dbReference>
<dbReference type="PANTHER" id="PTHR43780:SF2">
    <property type="entry name" value="1-AMINOCYCLOPROPANE-1-CARBOXYLATE DEAMINASE-RELATED"/>
    <property type="match status" value="1"/>
</dbReference>
<dbReference type="GO" id="GO:0019148">
    <property type="term" value="F:D-cysteine desulfhydrase activity"/>
    <property type="evidence" value="ECO:0007669"/>
    <property type="project" value="TreeGrafter"/>
</dbReference>
<evidence type="ECO:0000259" key="6">
    <source>
        <dbReference type="Pfam" id="PF00291"/>
    </source>
</evidence>
<proteinExistence type="inferred from homology"/>
<evidence type="ECO:0000256" key="4">
    <source>
        <dbReference type="PIRSR" id="PIRSR006278-1"/>
    </source>
</evidence>
<evidence type="ECO:0000256" key="3">
    <source>
        <dbReference type="ARBA" id="ARBA00022898"/>
    </source>
</evidence>